<keyword evidence="2" id="KW-1185">Reference proteome</keyword>
<dbReference type="Proteomes" id="UP000326757">
    <property type="component" value="Unassembled WGS sequence"/>
</dbReference>
<sequence>MKRHALLLDVSESDETWIKAAIEDSKKVLSAMSTRLKALKNDDDTFKNVPDKGLNDYWHKDELLRLLLMNKDQRTLACSSDEDENDLDLYGSTKNTLKFPLRTKDGELKNCEIEGFTCFCPSAINQNNPLPAQNDPTFCITENQDLLTKKYWDFNRSPGSRVMLTQLLAGI</sequence>
<name>A0A5N6JNI1_MONLA</name>
<evidence type="ECO:0000313" key="2">
    <source>
        <dbReference type="Proteomes" id="UP000326757"/>
    </source>
</evidence>
<comment type="caution">
    <text evidence="1">The sequence shown here is derived from an EMBL/GenBank/DDBJ whole genome shotgun (WGS) entry which is preliminary data.</text>
</comment>
<proteinExistence type="predicted"/>
<dbReference type="AlphaFoldDB" id="A0A5N6JNI1"/>
<accession>A0A5N6JNI1</accession>
<evidence type="ECO:0000313" key="1">
    <source>
        <dbReference type="EMBL" id="KAB8288482.1"/>
    </source>
</evidence>
<organism evidence="1 2">
    <name type="scientific">Monilinia laxa</name>
    <name type="common">Brown rot fungus</name>
    <name type="synonym">Sclerotinia laxa</name>
    <dbReference type="NCBI Taxonomy" id="61186"/>
    <lineage>
        <taxon>Eukaryota</taxon>
        <taxon>Fungi</taxon>
        <taxon>Dikarya</taxon>
        <taxon>Ascomycota</taxon>
        <taxon>Pezizomycotina</taxon>
        <taxon>Leotiomycetes</taxon>
        <taxon>Helotiales</taxon>
        <taxon>Sclerotiniaceae</taxon>
        <taxon>Monilinia</taxon>
    </lineage>
</organism>
<dbReference type="EMBL" id="VIGI01000024">
    <property type="protein sequence ID" value="KAB8288482.1"/>
    <property type="molecule type" value="Genomic_DNA"/>
</dbReference>
<gene>
    <name evidence="1" type="ORF">EYC80_010147</name>
</gene>
<protein>
    <submittedName>
        <fullName evidence="1">Uncharacterized protein</fullName>
    </submittedName>
</protein>
<dbReference type="OrthoDB" id="5371146at2759"/>
<reference evidence="1 2" key="1">
    <citation type="submission" date="2019-06" db="EMBL/GenBank/DDBJ databases">
        <title>Genome Sequence of the Brown Rot Fungal Pathogen Monilinia laxa.</title>
        <authorList>
            <person name="De Miccolis Angelini R.M."/>
            <person name="Landi L."/>
            <person name="Abate D."/>
            <person name="Pollastro S."/>
            <person name="Romanazzi G."/>
            <person name="Faretra F."/>
        </authorList>
    </citation>
    <scope>NUCLEOTIDE SEQUENCE [LARGE SCALE GENOMIC DNA]</scope>
    <source>
        <strain evidence="1 2">Mlax316</strain>
    </source>
</reference>